<accession>W1XZ31</accession>
<feature type="non-terminal residue" evidence="1">
    <location>
        <position position="1"/>
    </location>
</feature>
<dbReference type="EMBL" id="AZMM01010210">
    <property type="protein sequence ID" value="ETJ35401.1"/>
    <property type="molecule type" value="Genomic_DNA"/>
</dbReference>
<protein>
    <submittedName>
        <fullName evidence="1">Uncharacterized protein</fullName>
    </submittedName>
</protein>
<reference evidence="1" key="1">
    <citation type="submission" date="2013-12" db="EMBL/GenBank/DDBJ databases">
        <title>A Varibaculum cambriense genome reconstructed from a premature infant gut community with otherwise low bacterial novelty that shifts toward anaerobic metabolism during the third week of life.</title>
        <authorList>
            <person name="Brown C.T."/>
            <person name="Sharon I."/>
            <person name="Thomas B.C."/>
            <person name="Castelle C.J."/>
            <person name="Morowitz M.J."/>
            <person name="Banfield J.F."/>
        </authorList>
    </citation>
    <scope>NUCLEOTIDE SEQUENCE</scope>
</reference>
<proteinExistence type="predicted"/>
<comment type="caution">
    <text evidence="1">The sequence shown here is derived from an EMBL/GenBank/DDBJ whole genome shotgun (WGS) entry which is preliminary data.</text>
</comment>
<gene>
    <name evidence="1" type="ORF">Q604_UNBC10210G0001</name>
</gene>
<name>W1XZ31_9ZZZZ</name>
<organism evidence="1">
    <name type="scientific">human gut metagenome</name>
    <dbReference type="NCBI Taxonomy" id="408170"/>
    <lineage>
        <taxon>unclassified sequences</taxon>
        <taxon>metagenomes</taxon>
        <taxon>organismal metagenomes</taxon>
    </lineage>
</organism>
<evidence type="ECO:0000313" key="1">
    <source>
        <dbReference type="EMBL" id="ETJ35401.1"/>
    </source>
</evidence>
<sequence length="22" mass="2098">AGGLGVIADSGILNVCIIVNTV</sequence>
<dbReference type="AlphaFoldDB" id="W1XZ31"/>